<dbReference type="OrthoDB" id="7933576at2759"/>
<evidence type="ECO:0000259" key="5">
    <source>
        <dbReference type="Pfam" id="PF16077"/>
    </source>
</evidence>
<dbReference type="Gene3D" id="2.10.90.10">
    <property type="entry name" value="Cystine-knot cytokines"/>
    <property type="match status" value="1"/>
</dbReference>
<dbReference type="SUPFAM" id="SSF57501">
    <property type="entry name" value="Cystine-knot cytokines"/>
    <property type="match status" value="1"/>
</dbReference>
<feature type="compositionally biased region" description="Polar residues" evidence="4">
    <location>
        <begin position="195"/>
        <end position="208"/>
    </location>
</feature>
<dbReference type="InterPro" id="IPR029034">
    <property type="entry name" value="Cystine-knot_cytokine"/>
</dbReference>
<evidence type="ECO:0000256" key="1">
    <source>
        <dbReference type="ARBA" id="ARBA00022729"/>
    </source>
</evidence>
<evidence type="ECO:0000256" key="2">
    <source>
        <dbReference type="ARBA" id="ARBA00023157"/>
    </source>
</evidence>
<evidence type="ECO:0000256" key="3">
    <source>
        <dbReference type="ARBA" id="ARBA00023180"/>
    </source>
</evidence>
<dbReference type="EMBL" id="NCKU01000339">
    <property type="protein sequence ID" value="RWS15922.1"/>
    <property type="molecule type" value="Genomic_DNA"/>
</dbReference>
<dbReference type="PANTHER" id="PTHR23199">
    <property type="entry name" value="NEUROTROPHIN 1-RELATED"/>
    <property type="match status" value="1"/>
</dbReference>
<gene>
    <name evidence="7" type="ORF">B4U79_08225</name>
    <name evidence="6" type="ORF">B4U79_11732</name>
</gene>
<feature type="region of interest" description="Disordered" evidence="4">
    <location>
        <begin position="24"/>
        <end position="44"/>
    </location>
</feature>
<feature type="region of interest" description="Disordered" evidence="4">
    <location>
        <begin position="185"/>
        <end position="227"/>
    </location>
</feature>
<dbReference type="AlphaFoldDB" id="A0A443RKG5"/>
<dbReference type="GO" id="GO:0008083">
    <property type="term" value="F:growth factor activity"/>
    <property type="evidence" value="ECO:0007669"/>
    <property type="project" value="TreeGrafter"/>
</dbReference>
<dbReference type="InterPro" id="IPR032104">
    <property type="entry name" value="Spaetzle"/>
</dbReference>
<keyword evidence="2" id="KW-1015">Disulfide bond</keyword>
<evidence type="ECO:0000313" key="8">
    <source>
        <dbReference type="Proteomes" id="UP000285301"/>
    </source>
</evidence>
<feature type="non-terminal residue" evidence="6">
    <location>
        <position position="1"/>
    </location>
</feature>
<reference evidence="6 8" key="1">
    <citation type="journal article" date="2018" name="Gigascience">
        <title>Genomes of trombidid mites reveal novel predicted allergens and laterally-transferred genes associated with secondary metabolism.</title>
        <authorList>
            <person name="Dong X."/>
            <person name="Chaisiri K."/>
            <person name="Xia D."/>
            <person name="Armstrong S.D."/>
            <person name="Fang Y."/>
            <person name="Donnelly M.J."/>
            <person name="Kadowaki T."/>
            <person name="McGarry J.W."/>
            <person name="Darby A.C."/>
            <person name="Makepeace B.L."/>
        </authorList>
    </citation>
    <scope>NUCLEOTIDE SEQUENCE [LARGE SCALE GENOMIC DNA]</scope>
    <source>
        <strain evidence="6">UoL-WK</strain>
    </source>
</reference>
<accession>A0A443RKG5</accession>
<keyword evidence="1" id="KW-0732">Signal</keyword>
<dbReference type="GO" id="GO:0005121">
    <property type="term" value="F:Toll binding"/>
    <property type="evidence" value="ECO:0007669"/>
    <property type="project" value="TreeGrafter"/>
</dbReference>
<dbReference type="PANTHER" id="PTHR23199:SF13">
    <property type="entry name" value="PROTEIN SPAETZLE 3"/>
    <property type="match status" value="1"/>
</dbReference>
<evidence type="ECO:0000313" key="7">
    <source>
        <dbReference type="EMBL" id="RWS15922.1"/>
    </source>
</evidence>
<dbReference type="EMBL" id="NCKU01000372">
    <property type="protein sequence ID" value="RWS15752.1"/>
    <property type="molecule type" value="Genomic_DNA"/>
</dbReference>
<feature type="compositionally biased region" description="Polar residues" evidence="4">
    <location>
        <begin position="215"/>
        <end position="227"/>
    </location>
</feature>
<comment type="caution">
    <text evidence="6">The sequence shown here is derived from an EMBL/GenBank/DDBJ whole genome shotgun (WGS) entry which is preliminary data.</text>
</comment>
<dbReference type="GO" id="GO:0005615">
    <property type="term" value="C:extracellular space"/>
    <property type="evidence" value="ECO:0007669"/>
    <property type="project" value="UniProtKB-ARBA"/>
</dbReference>
<sequence length="385" mass="44373">DQAYEVIASSHSVRFNYTSLFGDERENDEEPVLEPELPKPKKPKREGYIVYQTALHYNYAPQSILFHPVYTKDNFGHGDGFINYIQPIYGHQQNGQSVGIRYVPRDQIHPNLNQHYIIQSYPKHGETSSRNQANQIHGHLTQVHKAENYDKLHRLPPVNRYRTVPISETIAVREENFKNDERVIEQTKEDDGVKSNRQASSSTANKKYSSPLARANSNKTPFINPHNYNRTPWRPIIKRHTDAVNDTQVRADDIVEQNKDNADEDDLQRSKRQAENGEELCNTRRMYFSPKVGLTDRSEWKYIINLGERDPNIKQVIKVDVCISPNEPCSNQISLPFGFVSRCKQKYIKKKLLALDADGQGTSSDNFFVPSCCVCEIVRANKKKK</sequence>
<keyword evidence="8" id="KW-1185">Reference proteome</keyword>
<dbReference type="Proteomes" id="UP000285301">
    <property type="component" value="Unassembled WGS sequence"/>
</dbReference>
<feature type="domain" description="Spaetzle" evidence="5">
    <location>
        <begin position="279"/>
        <end position="377"/>
    </location>
</feature>
<dbReference type="GO" id="GO:0045087">
    <property type="term" value="P:innate immune response"/>
    <property type="evidence" value="ECO:0007669"/>
    <property type="project" value="TreeGrafter"/>
</dbReference>
<dbReference type="InterPro" id="IPR052444">
    <property type="entry name" value="Spz/Toll_ligand-like"/>
</dbReference>
<keyword evidence="3" id="KW-0325">Glycoprotein</keyword>
<name>A0A443RKG5_9ACAR</name>
<dbReference type="Pfam" id="PF16077">
    <property type="entry name" value="Spaetzle"/>
    <property type="match status" value="1"/>
</dbReference>
<dbReference type="GO" id="GO:0021556">
    <property type="term" value="P:central nervous system formation"/>
    <property type="evidence" value="ECO:0007669"/>
    <property type="project" value="TreeGrafter"/>
</dbReference>
<evidence type="ECO:0000256" key="4">
    <source>
        <dbReference type="SAM" id="MobiDB-lite"/>
    </source>
</evidence>
<reference evidence="6" key="2">
    <citation type="submission" date="2018-11" db="EMBL/GenBank/DDBJ databases">
        <title>Trombidioid mite genomics.</title>
        <authorList>
            <person name="Dong X."/>
        </authorList>
    </citation>
    <scope>NUCLEOTIDE SEQUENCE</scope>
    <source>
        <strain evidence="6">UoL-WK</strain>
    </source>
</reference>
<feature type="compositionally biased region" description="Basic and acidic residues" evidence="4">
    <location>
        <begin position="185"/>
        <end position="194"/>
    </location>
</feature>
<organism evidence="6 8">
    <name type="scientific">Dinothrombium tinctorium</name>
    <dbReference type="NCBI Taxonomy" id="1965070"/>
    <lineage>
        <taxon>Eukaryota</taxon>
        <taxon>Metazoa</taxon>
        <taxon>Ecdysozoa</taxon>
        <taxon>Arthropoda</taxon>
        <taxon>Chelicerata</taxon>
        <taxon>Arachnida</taxon>
        <taxon>Acari</taxon>
        <taxon>Acariformes</taxon>
        <taxon>Trombidiformes</taxon>
        <taxon>Prostigmata</taxon>
        <taxon>Anystina</taxon>
        <taxon>Parasitengona</taxon>
        <taxon>Trombidioidea</taxon>
        <taxon>Trombidiidae</taxon>
        <taxon>Dinothrombium</taxon>
    </lineage>
</organism>
<proteinExistence type="predicted"/>
<protein>
    <recommendedName>
        <fullName evidence="5">Spaetzle domain-containing protein</fullName>
    </recommendedName>
</protein>
<evidence type="ECO:0000313" key="6">
    <source>
        <dbReference type="EMBL" id="RWS15752.1"/>
    </source>
</evidence>
<dbReference type="STRING" id="1965070.A0A443RKG5"/>